<evidence type="ECO:0000259" key="3">
    <source>
        <dbReference type="Pfam" id="PF19278"/>
    </source>
</evidence>
<name>A0A6L7G9G7_9RHOB</name>
<dbReference type="Pfam" id="PF19278">
    <property type="entry name" value="Hydant_A_C"/>
    <property type="match status" value="1"/>
</dbReference>
<dbReference type="EMBL" id="WUMU01000034">
    <property type="protein sequence ID" value="MXN20705.1"/>
    <property type="molecule type" value="Genomic_DNA"/>
</dbReference>
<dbReference type="InterPro" id="IPR043129">
    <property type="entry name" value="ATPase_NBD"/>
</dbReference>
<dbReference type="Pfam" id="PF05378">
    <property type="entry name" value="Hydant_A_N"/>
    <property type="match status" value="1"/>
</dbReference>
<feature type="domain" description="Hydantoinase/oxoprolinase N-terminal" evidence="2">
    <location>
        <begin position="10"/>
        <end position="186"/>
    </location>
</feature>
<dbReference type="Proteomes" id="UP000477911">
    <property type="component" value="Unassembled WGS sequence"/>
</dbReference>
<evidence type="ECO:0000313" key="5">
    <source>
        <dbReference type="Proteomes" id="UP000477911"/>
    </source>
</evidence>
<organism evidence="4 5">
    <name type="scientific">Pseudooceanicola albus</name>
    <dbReference type="NCBI Taxonomy" id="2692189"/>
    <lineage>
        <taxon>Bacteria</taxon>
        <taxon>Pseudomonadati</taxon>
        <taxon>Pseudomonadota</taxon>
        <taxon>Alphaproteobacteria</taxon>
        <taxon>Rhodobacterales</taxon>
        <taxon>Paracoccaceae</taxon>
        <taxon>Pseudooceanicola</taxon>
    </lineage>
</organism>
<evidence type="ECO:0000313" key="4">
    <source>
        <dbReference type="EMBL" id="MXN20705.1"/>
    </source>
</evidence>
<dbReference type="PANTHER" id="PTHR11365:SF23">
    <property type="entry name" value="HYPOTHETICAL 5-OXOPROLINASE (EUROFUNG)-RELATED"/>
    <property type="match status" value="1"/>
</dbReference>
<feature type="domain" description="Hydantoinase A/oxoprolinase" evidence="1">
    <location>
        <begin position="207"/>
        <end position="503"/>
    </location>
</feature>
<dbReference type="GO" id="GO:0005829">
    <property type="term" value="C:cytosol"/>
    <property type="evidence" value="ECO:0007669"/>
    <property type="project" value="TreeGrafter"/>
</dbReference>
<evidence type="ECO:0000259" key="1">
    <source>
        <dbReference type="Pfam" id="PF01968"/>
    </source>
</evidence>
<dbReference type="InterPro" id="IPR002821">
    <property type="entry name" value="Hydantoinase_A"/>
</dbReference>
<dbReference type="SUPFAM" id="SSF53067">
    <property type="entry name" value="Actin-like ATPase domain"/>
    <property type="match status" value="1"/>
</dbReference>
<gene>
    <name evidence="4" type="ORF">GR170_22980</name>
</gene>
<dbReference type="GO" id="GO:0006749">
    <property type="term" value="P:glutathione metabolic process"/>
    <property type="evidence" value="ECO:0007669"/>
    <property type="project" value="TreeGrafter"/>
</dbReference>
<proteinExistence type="predicted"/>
<dbReference type="InterPro" id="IPR008040">
    <property type="entry name" value="Hydant_A_N"/>
</dbReference>
<protein>
    <submittedName>
        <fullName evidence="4">Hydantoinase/oxoprolinase family protein</fullName>
    </submittedName>
</protein>
<dbReference type="AlphaFoldDB" id="A0A6L7G9G7"/>
<sequence>MAQDTHAPLRLAVDIGGTFTDVVLERGALRITRKLLTTHDAPERAVLDGMKIVLDEAGYGFEEISVFVHGTTLATNAIIERRGARTALLTTEGFRDVLEIGTESRFDQYDLFLEKPAPLVPRALRFGVPERIDVDGNVVTPLDEAAVRALAPKLESAGVEALAIAFLHAYRNPAHERRAAAILREELPGVEITMAGEVAPEIREYERTSTAVANAYVQPLMASYLTRMEAALAEAGFAGITYLVTSGGGLTAIETARRFPVRLVESGPAGGAIFAAQFARRLGVSDLLSFDMGGTTAKICLIEDAEPATSRFFEVDRAARFLKGSGLPLRIPVIEMVEIGAGGGSIAQVDTLKRVTVGPESASSTPGPACYGRGGDRPTVTDADVALGLIDPNGFAGGRMTLDKAASEAALSRDVGVPLGLSASHAAYAVHEIVCENMASAARVHAVEQGADLGTHAMIAFGGAAPLHAARVAQKLAMDRVIIPPNAGVGSAVGFLSAAVAFEVLRSRHVTIGRHDAGEISAMLDDMAAEARALVEPGALGAPLVETRTAYMRYVGQGHEIAVTLAPGQSALEDASALRDAYEQAYAGMFNRVIPQAEIEVMTWSVLVSTVPASPARLPEAAPAPVPAPIGRRRVSLGESELDVPVYDRTALTPGARVSGPAIITEDETASFVPGEFDLHLDITGCLVMDRRTARSATKGEAA</sequence>
<dbReference type="Pfam" id="PF01968">
    <property type="entry name" value="Hydantoinase_A"/>
    <property type="match status" value="1"/>
</dbReference>
<dbReference type="InterPro" id="IPR049517">
    <property type="entry name" value="ACX-like_C"/>
</dbReference>
<reference evidence="4 5" key="1">
    <citation type="submission" date="2019-12" db="EMBL/GenBank/DDBJ databases">
        <authorList>
            <person name="Li M."/>
        </authorList>
    </citation>
    <scope>NUCLEOTIDE SEQUENCE [LARGE SCALE GENOMIC DNA]</scope>
    <source>
        <strain evidence="4 5">GBMRC 2024</strain>
    </source>
</reference>
<dbReference type="GO" id="GO:0017168">
    <property type="term" value="F:5-oxoprolinase (ATP-hydrolyzing) activity"/>
    <property type="evidence" value="ECO:0007669"/>
    <property type="project" value="TreeGrafter"/>
</dbReference>
<dbReference type="InterPro" id="IPR045079">
    <property type="entry name" value="Oxoprolinase-like"/>
</dbReference>
<accession>A0A6L7G9G7</accession>
<keyword evidence="5" id="KW-1185">Reference proteome</keyword>
<comment type="caution">
    <text evidence="4">The sequence shown here is derived from an EMBL/GenBank/DDBJ whole genome shotgun (WGS) entry which is preliminary data.</text>
</comment>
<feature type="domain" description="Acetophenone carboxylase-like C-terminal" evidence="3">
    <location>
        <begin position="549"/>
        <end position="682"/>
    </location>
</feature>
<dbReference type="PANTHER" id="PTHR11365">
    <property type="entry name" value="5-OXOPROLINASE RELATED"/>
    <property type="match status" value="1"/>
</dbReference>
<dbReference type="RefSeq" id="WP_160896829.1">
    <property type="nucleotide sequence ID" value="NZ_WUMU01000034.1"/>
</dbReference>
<evidence type="ECO:0000259" key="2">
    <source>
        <dbReference type="Pfam" id="PF05378"/>
    </source>
</evidence>